<keyword evidence="3" id="KW-1185">Reference proteome</keyword>
<keyword evidence="1" id="KW-0732">Signal</keyword>
<dbReference type="RefSeq" id="WP_340329086.1">
    <property type="nucleotide sequence ID" value="NZ_JAZHOF010000003.1"/>
</dbReference>
<evidence type="ECO:0000313" key="3">
    <source>
        <dbReference type="Proteomes" id="UP001378188"/>
    </source>
</evidence>
<dbReference type="EMBL" id="JAZHOF010000003">
    <property type="protein sequence ID" value="MEJ8571384.1"/>
    <property type="molecule type" value="Genomic_DNA"/>
</dbReference>
<evidence type="ECO:0000313" key="2">
    <source>
        <dbReference type="EMBL" id="MEJ8571384.1"/>
    </source>
</evidence>
<dbReference type="PROSITE" id="PS51257">
    <property type="entry name" value="PROKAR_LIPOPROTEIN"/>
    <property type="match status" value="1"/>
</dbReference>
<reference evidence="2 3" key="1">
    <citation type="submission" date="2024-02" db="EMBL/GenBank/DDBJ databases">
        <title>Genome analysis and characterization of Microbaculum marinisediminis sp. nov., isolated from marine sediment.</title>
        <authorList>
            <person name="Du Z.-J."/>
            <person name="Ye Y.-Q."/>
            <person name="Zhang Z.-R."/>
            <person name="Yuan S.-M."/>
            <person name="Zhang X.-Y."/>
        </authorList>
    </citation>
    <scope>NUCLEOTIDE SEQUENCE [LARGE SCALE GENOMIC DNA]</scope>
    <source>
        <strain evidence="2 3">SDUM1044001</strain>
    </source>
</reference>
<proteinExistence type="predicted"/>
<dbReference type="AlphaFoldDB" id="A0AAW9RR30"/>
<feature type="signal peptide" evidence="1">
    <location>
        <begin position="1"/>
        <end position="25"/>
    </location>
</feature>
<protein>
    <recommendedName>
        <fullName evidence="4">Lipoprotein</fullName>
    </recommendedName>
</protein>
<accession>A0AAW9RR30</accession>
<evidence type="ECO:0000256" key="1">
    <source>
        <dbReference type="SAM" id="SignalP"/>
    </source>
</evidence>
<comment type="caution">
    <text evidence="2">The sequence shown here is derived from an EMBL/GenBank/DDBJ whole genome shotgun (WGS) entry which is preliminary data.</text>
</comment>
<name>A0AAW9RR30_9HYPH</name>
<gene>
    <name evidence="2" type="ORF">V3328_07870</name>
</gene>
<dbReference type="Proteomes" id="UP001378188">
    <property type="component" value="Unassembled WGS sequence"/>
</dbReference>
<organism evidence="2 3">
    <name type="scientific">Microbaculum marinum</name>
    <dbReference type="NCBI Taxonomy" id="1764581"/>
    <lineage>
        <taxon>Bacteria</taxon>
        <taxon>Pseudomonadati</taxon>
        <taxon>Pseudomonadota</taxon>
        <taxon>Alphaproteobacteria</taxon>
        <taxon>Hyphomicrobiales</taxon>
        <taxon>Tepidamorphaceae</taxon>
        <taxon>Microbaculum</taxon>
    </lineage>
</organism>
<sequence>MRLTRIGGIAGLATMLALACTATQAQECCDQESPFRPGEGWAETPATCETIGHWAQNAPQTNVRISLAIDGKLSEVHWDGALAYLIMCEPEQVQVMCVTYDTNGLEPGETVSFGGGYSQIGPTHIVLDPCLASRSPG</sequence>
<feature type="chain" id="PRO_5043824526" description="Lipoprotein" evidence="1">
    <location>
        <begin position="26"/>
        <end position="137"/>
    </location>
</feature>
<evidence type="ECO:0008006" key="4">
    <source>
        <dbReference type="Google" id="ProtNLM"/>
    </source>
</evidence>